<dbReference type="AlphaFoldDB" id="A0A3N4IRC0"/>
<sequence length="218" mass="24323">MYLNHEKALIVKITPGKRHEIATSQFARMFIAKIEAMGFGPELYDIRAATFASIMGQKEADTAFQPSSRPLNADLPTLVVECGVSQSLGRLRLDSRWWLASSGREVKIVLIFSISEATRKIHIEQWEMFSAQNPHRTRANPQAAVTTATKIHVVDIVGPFPLAPGSAPAFSALVVTDAPLTLDFDKIFLRQPTGHPEGNIIFTAHDFRQYAFHVWRLV</sequence>
<name>A0A3N4IRC0_9PEZI</name>
<reference evidence="1 2" key="1">
    <citation type="journal article" date="2018" name="Nat. Ecol. Evol.">
        <title>Pezizomycetes genomes reveal the molecular basis of ectomycorrhizal truffle lifestyle.</title>
        <authorList>
            <person name="Murat C."/>
            <person name="Payen T."/>
            <person name="Noel B."/>
            <person name="Kuo A."/>
            <person name="Morin E."/>
            <person name="Chen J."/>
            <person name="Kohler A."/>
            <person name="Krizsan K."/>
            <person name="Balestrini R."/>
            <person name="Da Silva C."/>
            <person name="Montanini B."/>
            <person name="Hainaut M."/>
            <person name="Levati E."/>
            <person name="Barry K.W."/>
            <person name="Belfiori B."/>
            <person name="Cichocki N."/>
            <person name="Clum A."/>
            <person name="Dockter R.B."/>
            <person name="Fauchery L."/>
            <person name="Guy J."/>
            <person name="Iotti M."/>
            <person name="Le Tacon F."/>
            <person name="Lindquist E.A."/>
            <person name="Lipzen A."/>
            <person name="Malagnac F."/>
            <person name="Mello A."/>
            <person name="Molinier V."/>
            <person name="Miyauchi S."/>
            <person name="Poulain J."/>
            <person name="Riccioni C."/>
            <person name="Rubini A."/>
            <person name="Sitrit Y."/>
            <person name="Splivallo R."/>
            <person name="Traeger S."/>
            <person name="Wang M."/>
            <person name="Zifcakova L."/>
            <person name="Wipf D."/>
            <person name="Zambonelli A."/>
            <person name="Paolocci F."/>
            <person name="Nowrousian M."/>
            <person name="Ottonello S."/>
            <person name="Baldrian P."/>
            <person name="Spatafora J.W."/>
            <person name="Henrissat B."/>
            <person name="Nagy L.G."/>
            <person name="Aury J.M."/>
            <person name="Wincker P."/>
            <person name="Grigoriev I.V."/>
            <person name="Bonfante P."/>
            <person name="Martin F.M."/>
        </authorList>
    </citation>
    <scope>NUCLEOTIDE SEQUENCE [LARGE SCALE GENOMIC DNA]</scope>
    <source>
        <strain evidence="1 2">120613-1</strain>
    </source>
</reference>
<evidence type="ECO:0000313" key="1">
    <source>
        <dbReference type="EMBL" id="RPA88713.1"/>
    </source>
</evidence>
<keyword evidence="2" id="KW-1185">Reference proteome</keyword>
<evidence type="ECO:0000313" key="2">
    <source>
        <dbReference type="Proteomes" id="UP000276215"/>
    </source>
</evidence>
<dbReference type="EMBL" id="ML120696">
    <property type="protein sequence ID" value="RPA88713.1"/>
    <property type="molecule type" value="Genomic_DNA"/>
</dbReference>
<proteinExistence type="predicted"/>
<dbReference type="Proteomes" id="UP000276215">
    <property type="component" value="Unassembled WGS sequence"/>
</dbReference>
<protein>
    <submittedName>
        <fullName evidence="1">Uncharacterized protein</fullName>
    </submittedName>
</protein>
<organism evidence="1 2">
    <name type="scientific">Choiromyces venosus 120613-1</name>
    <dbReference type="NCBI Taxonomy" id="1336337"/>
    <lineage>
        <taxon>Eukaryota</taxon>
        <taxon>Fungi</taxon>
        <taxon>Dikarya</taxon>
        <taxon>Ascomycota</taxon>
        <taxon>Pezizomycotina</taxon>
        <taxon>Pezizomycetes</taxon>
        <taxon>Pezizales</taxon>
        <taxon>Tuberaceae</taxon>
        <taxon>Choiromyces</taxon>
    </lineage>
</organism>
<dbReference type="OrthoDB" id="76567at2759"/>
<accession>A0A3N4IRC0</accession>
<gene>
    <name evidence="1" type="ORF">L873DRAFT_870637</name>
</gene>